<keyword evidence="15" id="KW-1185">Reference proteome</keyword>
<feature type="modified residue" description="N6-(pyridoxal phosphate)lysine" evidence="12">
    <location>
        <position position="657"/>
    </location>
</feature>
<dbReference type="PANTHER" id="PTHR11468:SF3">
    <property type="entry name" value="GLYCOGEN PHOSPHORYLASE, LIVER FORM"/>
    <property type="match status" value="1"/>
</dbReference>
<comment type="cofactor">
    <cofactor evidence="2 13">
        <name>pyridoxal 5'-phosphate</name>
        <dbReference type="ChEBI" id="CHEBI:597326"/>
    </cofactor>
</comment>
<evidence type="ECO:0000256" key="3">
    <source>
        <dbReference type="ARBA" id="ARBA00004496"/>
    </source>
</evidence>
<dbReference type="GO" id="GO:0030170">
    <property type="term" value="F:pyridoxal phosphate binding"/>
    <property type="evidence" value="ECO:0007669"/>
    <property type="project" value="InterPro"/>
</dbReference>
<dbReference type="FunFam" id="3.40.50.2000:FF:000153">
    <property type="entry name" value="Alpha-1,4 glucan phosphorylase"/>
    <property type="match status" value="1"/>
</dbReference>
<evidence type="ECO:0000256" key="1">
    <source>
        <dbReference type="ARBA" id="ARBA00001275"/>
    </source>
</evidence>
<proteinExistence type="inferred from homology"/>
<dbReference type="Pfam" id="PF00343">
    <property type="entry name" value="Phosphorylase"/>
    <property type="match status" value="1"/>
</dbReference>
<name>A0A926DIE3_9FIRM</name>
<evidence type="ECO:0000313" key="14">
    <source>
        <dbReference type="EMBL" id="MBC8537839.1"/>
    </source>
</evidence>
<dbReference type="GO" id="GO:0005737">
    <property type="term" value="C:cytoplasm"/>
    <property type="evidence" value="ECO:0007669"/>
    <property type="project" value="UniProtKB-SubCell"/>
</dbReference>
<dbReference type="GO" id="GO:0005980">
    <property type="term" value="P:glycogen catabolic process"/>
    <property type="evidence" value="ECO:0007669"/>
    <property type="project" value="UniProtKB-ARBA"/>
</dbReference>
<evidence type="ECO:0000256" key="5">
    <source>
        <dbReference type="ARBA" id="ARBA00022490"/>
    </source>
</evidence>
<evidence type="ECO:0000256" key="4">
    <source>
        <dbReference type="ARBA" id="ARBA00006047"/>
    </source>
</evidence>
<evidence type="ECO:0000256" key="7">
    <source>
        <dbReference type="ARBA" id="ARBA00022676"/>
    </source>
</evidence>
<evidence type="ECO:0000256" key="10">
    <source>
        <dbReference type="ARBA" id="ARBA00023277"/>
    </source>
</evidence>
<dbReference type="InterPro" id="IPR035090">
    <property type="entry name" value="Pyridoxal_P_attach_site"/>
</dbReference>
<comment type="similarity">
    <text evidence="4 13">Belongs to the glycogen phosphorylase family.</text>
</comment>
<dbReference type="PIRSF" id="PIRSF000460">
    <property type="entry name" value="Pprylas_GlgP"/>
    <property type="match status" value="1"/>
</dbReference>
<dbReference type="PANTHER" id="PTHR11468">
    <property type="entry name" value="GLYCOGEN PHOSPHORYLASE"/>
    <property type="match status" value="1"/>
</dbReference>
<dbReference type="Proteomes" id="UP000617951">
    <property type="component" value="Unassembled WGS sequence"/>
</dbReference>
<dbReference type="SUPFAM" id="SSF53756">
    <property type="entry name" value="UDP-Glycosyltransferase/glycogen phosphorylase"/>
    <property type="match status" value="1"/>
</dbReference>
<sequence>MAALPKKRPQEVTLILGKLKRHFGKTLENASMEHIYQACALCVRDEIMDRWINARNKVDKEGKKMVLYMSAEFLIGRALVNNMINLEIFDKYKAALDYMGVDIHQVEQEENDAALGNGGLGRLAACFLDSLSTLNLPAMGCGIRYEHGLFRQRILDGSQVEMEDNWIETGDVWEVENPEEEVEIHFGGEIHEVWTEKGLKIEHYNYSSVLAVPYDMPIVGYNTKMPAALRLWSARAKNNLDMTFFNRGDYTRAMEERELAEVISKVLYPEDNHEAGRQLRLKQFYFFTSATMQSMVRRHKNLYGDLHTLPEYVEVQINDTHPTLAIPELMRILMDEEGFGWEEAYDVVRRMFNYTNHTIMSEALECWPKDMFRLLLPRIYTIIDTLNEKYCARLWQAFPGDFEKISSLSIIAYNEIRMANLCVAVCKKVNGVSQIHGDILKTSLFRDNYVMDPEKFIAITNGITHRRWLAKANPPLTKLIEKHIGKGFLTDYKQFDKLEALLDNPEFMEGFIAAKEENKRRLAGYVMEKQGIEINPHAIFDVQAKRLHEYKRQLLKVLHILYLYNKITADPASFTQPVVFFFAAKASPGYVRAKNIIRLINAVADLVNNDPKTKDILKVVFIENYNVSAAEILIPATDFSEQLSTAGKEASGTGNMKFMMNGAVTIGTMDGANVEICERVGRENMFIFGATVEEINQMQRFNSYRPGEYYEKDAELRDVLNKLIDGSLPGVNERQFADLYHSLIFGDYEKADQYYLLHDFRSYINAFNRAVKAYQHPEEWYRMAAYNTARSGIFSSDRTIREYNDRIWHLEPLKG</sequence>
<keyword evidence="6" id="KW-0021">Allosteric enzyme</keyword>
<evidence type="ECO:0000256" key="6">
    <source>
        <dbReference type="ARBA" id="ARBA00022533"/>
    </source>
</evidence>
<dbReference type="GO" id="GO:0008184">
    <property type="term" value="F:glycogen phosphorylase activity"/>
    <property type="evidence" value="ECO:0007669"/>
    <property type="project" value="InterPro"/>
</dbReference>
<comment type="caution">
    <text evidence="14">The sequence shown here is derived from an EMBL/GenBank/DDBJ whole genome shotgun (WGS) entry which is preliminary data.</text>
</comment>
<reference evidence="14" key="1">
    <citation type="submission" date="2020-08" db="EMBL/GenBank/DDBJ databases">
        <title>Genome public.</title>
        <authorList>
            <person name="Liu C."/>
            <person name="Sun Q."/>
        </authorList>
    </citation>
    <scope>NUCLEOTIDE SEQUENCE</scope>
    <source>
        <strain evidence="14">NSJ-63</strain>
    </source>
</reference>
<evidence type="ECO:0000256" key="11">
    <source>
        <dbReference type="ARBA" id="ARBA00025174"/>
    </source>
</evidence>
<evidence type="ECO:0000256" key="9">
    <source>
        <dbReference type="ARBA" id="ARBA00022898"/>
    </source>
</evidence>
<comment type="subcellular location">
    <subcellularLocation>
        <location evidence="3">Cytoplasm</location>
    </subcellularLocation>
</comment>
<keyword evidence="8 13" id="KW-0808">Transferase</keyword>
<comment type="function">
    <text evidence="11">Phosphorylase is an important allosteric enzyme in carbohydrate metabolism. Enzymes from different sources differ in their regulatory mechanisms and in their natural substrates. However, all known phosphorylases share catalytic and structural properties.</text>
</comment>
<evidence type="ECO:0000256" key="2">
    <source>
        <dbReference type="ARBA" id="ARBA00001933"/>
    </source>
</evidence>
<accession>A0A926DIE3</accession>
<dbReference type="RefSeq" id="WP_249279680.1">
    <property type="nucleotide sequence ID" value="NZ_JACRSS010000001.1"/>
</dbReference>
<evidence type="ECO:0000256" key="13">
    <source>
        <dbReference type="RuleBase" id="RU000587"/>
    </source>
</evidence>
<dbReference type="InterPro" id="IPR000811">
    <property type="entry name" value="Glyco_trans_35"/>
</dbReference>
<keyword evidence="9 12" id="KW-0663">Pyridoxal phosphate</keyword>
<keyword evidence="10 13" id="KW-0119">Carbohydrate metabolism</keyword>
<keyword evidence="7 13" id="KW-0328">Glycosyltransferase</keyword>
<dbReference type="FunFam" id="3.40.50.2000:FF:000003">
    <property type="entry name" value="Alpha-1,4 glucan phosphorylase"/>
    <property type="match status" value="1"/>
</dbReference>
<comment type="catalytic activity">
    <reaction evidence="1 13">
        <text>[(1-&gt;4)-alpha-D-glucosyl](n) + phosphate = [(1-&gt;4)-alpha-D-glucosyl](n-1) + alpha-D-glucose 1-phosphate</text>
        <dbReference type="Rhea" id="RHEA:41732"/>
        <dbReference type="Rhea" id="RHEA-COMP:9584"/>
        <dbReference type="Rhea" id="RHEA-COMP:9586"/>
        <dbReference type="ChEBI" id="CHEBI:15444"/>
        <dbReference type="ChEBI" id="CHEBI:43474"/>
        <dbReference type="ChEBI" id="CHEBI:58601"/>
        <dbReference type="EC" id="2.4.1.1"/>
    </reaction>
</comment>
<gene>
    <name evidence="14" type="ORF">H8693_02680</name>
</gene>
<dbReference type="Gene3D" id="3.40.50.2000">
    <property type="entry name" value="Glycogen Phosphorylase B"/>
    <property type="match status" value="2"/>
</dbReference>
<keyword evidence="5" id="KW-0963">Cytoplasm</keyword>
<dbReference type="AlphaFoldDB" id="A0A926DIE3"/>
<comment type="function">
    <text evidence="13">Allosteric enzyme that catalyzes the rate-limiting step in glycogen catabolism, the phosphorolytic cleavage of glycogen to produce glucose-1-phosphate, and plays a central role in maintaining cellular and organismal glucose homeostasis.</text>
</comment>
<dbReference type="PROSITE" id="PS00102">
    <property type="entry name" value="PHOSPHORYLASE"/>
    <property type="match status" value="1"/>
</dbReference>
<protein>
    <recommendedName>
        <fullName evidence="13">Alpha-1,4 glucan phosphorylase</fullName>
        <ecNumber evidence="13">2.4.1.1</ecNumber>
    </recommendedName>
</protein>
<organism evidence="14 15">
    <name type="scientific">Guopingia tenuis</name>
    <dbReference type="NCBI Taxonomy" id="2763656"/>
    <lineage>
        <taxon>Bacteria</taxon>
        <taxon>Bacillati</taxon>
        <taxon>Bacillota</taxon>
        <taxon>Clostridia</taxon>
        <taxon>Christensenellales</taxon>
        <taxon>Christensenellaceae</taxon>
        <taxon>Guopingia</taxon>
    </lineage>
</organism>
<dbReference type="InterPro" id="IPR011833">
    <property type="entry name" value="Glycg_phsphrylas"/>
</dbReference>
<dbReference type="EC" id="2.4.1.1" evidence="13"/>
<evidence type="ECO:0000256" key="12">
    <source>
        <dbReference type="PIRSR" id="PIRSR000460-1"/>
    </source>
</evidence>
<evidence type="ECO:0000256" key="8">
    <source>
        <dbReference type="ARBA" id="ARBA00022679"/>
    </source>
</evidence>
<dbReference type="NCBIfam" id="TIGR02093">
    <property type="entry name" value="P_ylase"/>
    <property type="match status" value="1"/>
</dbReference>
<dbReference type="EMBL" id="JACRSS010000001">
    <property type="protein sequence ID" value="MBC8537839.1"/>
    <property type="molecule type" value="Genomic_DNA"/>
</dbReference>
<dbReference type="CDD" id="cd04300">
    <property type="entry name" value="GT35_Glycogen_Phosphorylase"/>
    <property type="match status" value="1"/>
</dbReference>
<evidence type="ECO:0000313" key="15">
    <source>
        <dbReference type="Proteomes" id="UP000617951"/>
    </source>
</evidence>